<accession>D1LDR0</accession>
<evidence type="ECO:0000256" key="3">
    <source>
        <dbReference type="ARBA" id="ARBA00022692"/>
    </source>
</evidence>
<keyword evidence="3 6" id="KW-0812">Transmembrane</keyword>
<feature type="transmembrane region" description="Helical" evidence="8">
    <location>
        <begin position="6"/>
        <end position="36"/>
    </location>
</feature>
<feature type="transmembrane region" description="Helical" evidence="8">
    <location>
        <begin position="151"/>
        <end position="174"/>
    </location>
</feature>
<gene>
    <name evidence="9" type="primary">NAD1a</name>
</gene>
<evidence type="ECO:0000256" key="8">
    <source>
        <dbReference type="SAM" id="Phobius"/>
    </source>
</evidence>
<dbReference type="AlphaFoldDB" id="D1LDR0"/>
<keyword evidence="7 9" id="KW-0496">Mitochondrion</keyword>
<feature type="transmembrane region" description="Helical" evidence="8">
    <location>
        <begin position="118"/>
        <end position="139"/>
    </location>
</feature>
<name>D1LDR0_9SPIT</name>
<keyword evidence="5 8" id="KW-0472">Membrane</keyword>
<evidence type="ECO:0000256" key="6">
    <source>
        <dbReference type="RuleBase" id="RU000471"/>
    </source>
</evidence>
<sequence>MYYCGYFIVIFCVVLSDLGLILIIVFILFCLFVVLMERKLLAHAQRRFGPSIAGRNGWLQIILDLVKLATKELFIIPSFLTSVVPTLIALFFVNQVLFVQNFIFAPSAFFFSNLDGLIFYHLILVMFSNIILILIGFLSQSKYSLMGVFRALVHVVSMDIYITVTYALVVFFSFSGNFHDYTLTQYQTPYIFLLMPAGFMFLIIMLLESKRAPFDHVETEAEVVAGYATEYGGIYLLTFYLVEYFHLIIAANHFVIVFLGGWAPLSPKTMLYFLNFIV</sequence>
<dbReference type="InterPro" id="IPR001694">
    <property type="entry name" value="NADH_UbQ_OxRdtase_su1/FPO"/>
</dbReference>
<dbReference type="GO" id="GO:0009060">
    <property type="term" value="P:aerobic respiration"/>
    <property type="evidence" value="ECO:0007669"/>
    <property type="project" value="TreeGrafter"/>
</dbReference>
<dbReference type="GO" id="GO:0008137">
    <property type="term" value="F:NADH dehydrogenase (ubiquinone) activity"/>
    <property type="evidence" value="ECO:0007669"/>
    <property type="project" value="UniProtKB-EC"/>
</dbReference>
<comment type="similarity">
    <text evidence="2 6">Belongs to the complex I subunit 1 family.</text>
</comment>
<keyword evidence="4 8" id="KW-1133">Transmembrane helix</keyword>
<evidence type="ECO:0000256" key="5">
    <source>
        <dbReference type="ARBA" id="ARBA00023136"/>
    </source>
</evidence>
<comment type="subcellular location">
    <subcellularLocation>
        <location evidence="1">Membrane</location>
        <topology evidence="1">Multi-pass membrane protein</topology>
    </subcellularLocation>
    <subcellularLocation>
        <location evidence="6">Mitochondrion inner membrane</location>
        <topology evidence="6">Multi-pass membrane protein</topology>
    </subcellularLocation>
</comment>
<evidence type="ECO:0000256" key="7">
    <source>
        <dbReference type="RuleBase" id="RU000473"/>
    </source>
</evidence>
<feature type="transmembrane region" description="Helical" evidence="8">
    <location>
        <begin position="244"/>
        <end position="265"/>
    </location>
</feature>
<dbReference type="PANTHER" id="PTHR11432">
    <property type="entry name" value="NADH DEHYDROGENASE SUBUNIT 1"/>
    <property type="match status" value="1"/>
</dbReference>
<comment type="catalytic activity">
    <reaction evidence="7">
        <text>a ubiquinone + NADH + 5 H(+)(in) = a ubiquinol + NAD(+) + 4 H(+)(out)</text>
        <dbReference type="Rhea" id="RHEA:29091"/>
        <dbReference type="Rhea" id="RHEA-COMP:9565"/>
        <dbReference type="Rhea" id="RHEA-COMP:9566"/>
        <dbReference type="ChEBI" id="CHEBI:15378"/>
        <dbReference type="ChEBI" id="CHEBI:16389"/>
        <dbReference type="ChEBI" id="CHEBI:17976"/>
        <dbReference type="ChEBI" id="CHEBI:57540"/>
        <dbReference type="ChEBI" id="CHEBI:57945"/>
        <dbReference type="EC" id="7.1.1.2"/>
    </reaction>
</comment>
<geneLocation type="mitochondrion" evidence="9"/>
<dbReference type="Pfam" id="PF00146">
    <property type="entry name" value="NADHdh"/>
    <property type="match status" value="1"/>
</dbReference>
<dbReference type="GO" id="GO:0003954">
    <property type="term" value="F:NADH dehydrogenase activity"/>
    <property type="evidence" value="ECO:0007669"/>
    <property type="project" value="TreeGrafter"/>
</dbReference>
<proteinExistence type="inferred from homology"/>
<evidence type="ECO:0000256" key="2">
    <source>
        <dbReference type="ARBA" id="ARBA00010535"/>
    </source>
</evidence>
<dbReference type="EC" id="7.1.1.2" evidence="7"/>
<evidence type="ECO:0000313" key="9">
    <source>
        <dbReference type="EMBL" id="ACX30975.1"/>
    </source>
</evidence>
<evidence type="ECO:0000256" key="1">
    <source>
        <dbReference type="ARBA" id="ARBA00004141"/>
    </source>
</evidence>
<dbReference type="PANTHER" id="PTHR11432:SF3">
    <property type="entry name" value="NADH-UBIQUINONE OXIDOREDUCTASE CHAIN 1"/>
    <property type="match status" value="1"/>
</dbReference>
<feature type="transmembrane region" description="Helical" evidence="8">
    <location>
        <begin position="73"/>
        <end position="98"/>
    </location>
</feature>
<evidence type="ECO:0000256" key="4">
    <source>
        <dbReference type="ARBA" id="ARBA00022989"/>
    </source>
</evidence>
<protein>
    <recommendedName>
        <fullName evidence="7">NADH-ubiquinone oxidoreductase chain 1</fullName>
        <ecNumber evidence="7">7.1.1.2</ecNumber>
    </recommendedName>
</protein>
<feature type="transmembrane region" description="Helical" evidence="8">
    <location>
        <begin position="186"/>
        <end position="207"/>
    </location>
</feature>
<dbReference type="EMBL" id="GQ903130">
    <property type="protein sequence ID" value="ACX30975.1"/>
    <property type="molecule type" value="Genomic_DNA"/>
</dbReference>
<reference evidence="9" key="1">
    <citation type="journal article" date="2009" name="BMC Genomics">
        <title>The mitochondrial genomes of the ciliates Euplotes minuta and Euplotes crassus.</title>
        <authorList>
            <person name="de Graaf R.M."/>
            <person name="van Alen T.A."/>
            <person name="Dutilh B.E."/>
            <person name="Kuiper J.W."/>
            <person name="van Zoggel H.J."/>
            <person name="Huynh M.B."/>
            <person name="Gortz H.D."/>
            <person name="Huynen M.A."/>
            <person name="Hackstein J.H."/>
        </authorList>
    </citation>
    <scope>NUCLEOTIDE SEQUENCE</scope>
</reference>
<keyword evidence="7" id="KW-0830">Ubiquinone</keyword>
<dbReference type="GO" id="GO:0005743">
    <property type="term" value="C:mitochondrial inner membrane"/>
    <property type="evidence" value="ECO:0007669"/>
    <property type="project" value="UniProtKB-SubCell"/>
</dbReference>
<organism evidence="9">
    <name type="scientific">Moneuplotes minuta</name>
    <dbReference type="NCBI Taxonomy" id="74792"/>
    <lineage>
        <taxon>Eukaryota</taxon>
        <taxon>Sar</taxon>
        <taxon>Alveolata</taxon>
        <taxon>Ciliophora</taxon>
        <taxon>Intramacronucleata</taxon>
        <taxon>Spirotrichea</taxon>
        <taxon>Hypotrichia</taxon>
        <taxon>Euplotida</taxon>
        <taxon>Euplotidae</taxon>
        <taxon>Moneuplotes</taxon>
    </lineage>
</organism>
<keyword evidence="6" id="KW-0520">NAD</keyword>